<dbReference type="InParanoid" id="I1S7G4"/>
<name>I1S7G4_GIBZE</name>
<accession>A0A098DX98</accession>
<evidence type="ECO:0000313" key="3">
    <source>
        <dbReference type="Proteomes" id="UP000070720"/>
    </source>
</evidence>
<reference evidence="2" key="4">
    <citation type="submission" date="2017-01" db="UniProtKB">
        <authorList>
            <consortium name="EnsemblFungi"/>
        </authorList>
    </citation>
    <scope>IDENTIFICATION</scope>
    <source>
        <strain evidence="2">PH-1 / ATCC MYA-4620 / FGSC 9075 / NRRL 31084</strain>
    </source>
</reference>
<sequence>MLVKYNKSRKDRKTAPCPCTLSESTEHSRCRPFSIDRVYWSRYDTNATSVHVWHCSSVEAEQGSANAVFIIGQTEEKTDTTWKEKKRREADPVEGFIYATLEFQLCHLRLK</sequence>
<reference evidence="2 3" key="2">
    <citation type="journal article" date="2010" name="Nature">
        <title>Comparative genomics reveals mobile pathogenicity chromosomes in Fusarium.</title>
        <authorList>
            <person name="Ma L.J."/>
            <person name="van der Does H.C."/>
            <person name="Borkovich K.A."/>
            <person name="Coleman J.J."/>
            <person name="Daboussi M.J."/>
            <person name="Di Pietro A."/>
            <person name="Dufresne M."/>
            <person name="Freitag M."/>
            <person name="Grabherr M."/>
            <person name="Henrissat B."/>
            <person name="Houterman P.M."/>
            <person name="Kang S."/>
            <person name="Shim W.B."/>
            <person name="Woloshuk C."/>
            <person name="Xie X."/>
            <person name="Xu J.R."/>
            <person name="Antoniw J."/>
            <person name="Baker S.E."/>
            <person name="Bluhm B.H."/>
            <person name="Breakspear A."/>
            <person name="Brown D.W."/>
            <person name="Butchko R.A."/>
            <person name="Chapman S."/>
            <person name="Coulson R."/>
            <person name="Coutinho P.M."/>
            <person name="Danchin E.G."/>
            <person name="Diener A."/>
            <person name="Gale L.R."/>
            <person name="Gardiner D.M."/>
            <person name="Goff S."/>
            <person name="Hammond-Kosack K.E."/>
            <person name="Hilburn K."/>
            <person name="Hua-Van A."/>
            <person name="Jonkers W."/>
            <person name="Kazan K."/>
            <person name="Kodira C.D."/>
            <person name="Koehrsen M."/>
            <person name="Kumar L."/>
            <person name="Lee Y.H."/>
            <person name="Li L."/>
            <person name="Manners J.M."/>
            <person name="Miranda-Saavedra D."/>
            <person name="Mukherjee M."/>
            <person name="Park G."/>
            <person name="Park J."/>
            <person name="Park S.Y."/>
            <person name="Proctor R.H."/>
            <person name="Regev A."/>
            <person name="Ruiz-Roldan M.C."/>
            <person name="Sain D."/>
            <person name="Sakthikumar S."/>
            <person name="Sykes S."/>
            <person name="Schwartz D.C."/>
            <person name="Turgeon B.G."/>
            <person name="Wapinski I."/>
            <person name="Yoder O."/>
            <person name="Young S."/>
            <person name="Zeng Q."/>
            <person name="Zhou S."/>
            <person name="Galagan J."/>
            <person name="Cuomo C.A."/>
            <person name="Kistler H.C."/>
            <person name="Rep M."/>
        </authorList>
    </citation>
    <scope>GENOME REANNOTATION</scope>
    <source>
        <strain evidence="3">ATCC MYA-4620 / CBS 123657 / FGSC 9075 / NRRL 31084 / PH-1</strain>
        <strain evidence="2">PH-1 / ATCC MYA-4620 / FGSC 9075 / NRRL 31084</strain>
    </source>
</reference>
<dbReference type="AlphaFoldDB" id="I1S7G4"/>
<dbReference type="Proteomes" id="UP000070720">
    <property type="component" value="Chromosome 3"/>
</dbReference>
<reference evidence="1 3" key="3">
    <citation type="journal article" date="2015" name="BMC Genomics">
        <title>The completed genome sequence of the pathogenic ascomycete fungus Fusarium graminearum.</title>
        <authorList>
            <person name="King R."/>
            <person name="Urban M."/>
            <person name="Hammond-Kosack M.C."/>
            <person name="Hassani-Pak K."/>
            <person name="Hammond-Kosack K.E."/>
        </authorList>
    </citation>
    <scope>NUCLEOTIDE SEQUENCE [LARGE SCALE GENOMIC DNA]</scope>
    <source>
        <strain evidence="3">ATCC MYA-4620 / CBS 123657 / FGSC 9075 / NRRL 31084 / PH-1</strain>
        <strain evidence="1">PH-1</strain>
    </source>
</reference>
<organism evidence="1 3">
    <name type="scientific">Gibberella zeae (strain ATCC MYA-4620 / CBS 123657 / FGSC 9075 / NRRL 31084 / PH-1)</name>
    <name type="common">Wheat head blight fungus</name>
    <name type="synonym">Fusarium graminearum</name>
    <dbReference type="NCBI Taxonomy" id="229533"/>
    <lineage>
        <taxon>Eukaryota</taxon>
        <taxon>Fungi</taxon>
        <taxon>Dikarya</taxon>
        <taxon>Ascomycota</taxon>
        <taxon>Pezizomycotina</taxon>
        <taxon>Sordariomycetes</taxon>
        <taxon>Hypocreomycetidae</taxon>
        <taxon>Hypocreales</taxon>
        <taxon>Nectriaceae</taxon>
        <taxon>Fusarium</taxon>
    </lineage>
</organism>
<evidence type="ECO:0000313" key="2">
    <source>
        <dbReference type="EnsemblFungi" id="CEF86481"/>
    </source>
</evidence>
<dbReference type="HOGENOM" id="CLU_2158650_0_0_1"/>
<keyword evidence="3" id="KW-1185">Reference proteome</keyword>
<protein>
    <submittedName>
        <fullName evidence="1">Chromosome 3, complete genome</fullName>
    </submittedName>
</protein>
<evidence type="ECO:0000313" key="1">
    <source>
        <dbReference type="EMBL" id="CEF86481.1"/>
    </source>
</evidence>
<dbReference type="RefSeq" id="XP_011324266.1">
    <property type="nucleotide sequence ID" value="XM_011325964.1"/>
</dbReference>
<gene>
    <name evidence="1" type="ORF">FGRAMPH1_01T18525</name>
</gene>
<proteinExistence type="predicted"/>
<reference evidence="2 3" key="1">
    <citation type="journal article" date="2007" name="Science">
        <title>The Fusarium graminearum genome reveals a link between localized polymorphism and pathogen specialization.</title>
        <authorList>
            <person name="Cuomo C.A."/>
            <person name="Gueldener U."/>
            <person name="Xu J.-R."/>
            <person name="Trail F."/>
            <person name="Turgeon B.G."/>
            <person name="Di Pietro A."/>
            <person name="Walton J.D."/>
            <person name="Ma L.-J."/>
            <person name="Baker S.E."/>
            <person name="Rep M."/>
            <person name="Adam G."/>
            <person name="Antoniw J."/>
            <person name="Baldwin T."/>
            <person name="Calvo S.E."/>
            <person name="Chang Y.-L."/>
            <person name="DeCaprio D."/>
            <person name="Gale L.R."/>
            <person name="Gnerre S."/>
            <person name="Goswami R.S."/>
            <person name="Hammond-Kosack K."/>
            <person name="Harris L.J."/>
            <person name="Hilburn K."/>
            <person name="Kennell J.C."/>
            <person name="Kroken S."/>
            <person name="Magnuson J.K."/>
            <person name="Mannhaupt G."/>
            <person name="Mauceli E.W."/>
            <person name="Mewes H.-W."/>
            <person name="Mitterbauer R."/>
            <person name="Muehlbauer G."/>
            <person name="Muensterkoetter M."/>
            <person name="Nelson D."/>
            <person name="O'Donnell K."/>
            <person name="Ouellet T."/>
            <person name="Qi W."/>
            <person name="Quesneville H."/>
            <person name="Roncero M.I.G."/>
            <person name="Seong K.-Y."/>
            <person name="Tetko I.V."/>
            <person name="Urban M."/>
            <person name="Waalwijk C."/>
            <person name="Ward T.J."/>
            <person name="Yao J."/>
            <person name="Birren B.W."/>
            <person name="Kistler H.C."/>
        </authorList>
    </citation>
    <scope>NUCLEOTIDE SEQUENCE [LARGE SCALE GENOMIC DNA]</scope>
    <source>
        <strain evidence="3">ATCC MYA-4620 / CBS 123657 / FGSC 9075 / NRRL 31084 / PH-1</strain>
        <strain evidence="2">PH-1 / ATCC MYA-4620 / FGSC 9075 / NRRL 31084</strain>
    </source>
</reference>
<dbReference type="KEGG" id="fgr:FGSG_12787"/>
<accession>I1S7G4</accession>
<dbReference type="EnsemblFungi" id="CEF86481">
    <property type="protein sequence ID" value="CEF86481"/>
    <property type="gene ID" value="FGRRES_12787"/>
</dbReference>
<dbReference type="EMBL" id="HG970334">
    <property type="protein sequence ID" value="CEF86481.1"/>
    <property type="molecule type" value="Genomic_DNA"/>
</dbReference>
<dbReference type="VEuPathDB" id="FungiDB:FGRAMPH1_01G18525"/>